<keyword evidence="5" id="KW-1185">Reference proteome</keyword>
<keyword evidence="3" id="KW-0862">Zinc</keyword>
<evidence type="ECO:0000256" key="1">
    <source>
        <dbReference type="ARBA" id="ARBA00007818"/>
    </source>
</evidence>
<dbReference type="InterPro" id="IPR008584">
    <property type="entry name" value="CXXC_Zn-binding_euk"/>
</dbReference>
<dbReference type="OrthoDB" id="10248838at2759"/>
<dbReference type="PANTHER" id="PTHR12857">
    <property type="entry name" value="CXXC MOTIF CONTAINING ZINC BINDING PROTEIN"/>
    <property type="match status" value="1"/>
</dbReference>
<dbReference type="eggNOG" id="KOG1296">
    <property type="taxonomic scope" value="Eukaryota"/>
</dbReference>
<reference evidence="4 5" key="1">
    <citation type="journal article" date="2009" name="Science">
        <title>Green evolution and dynamic adaptations revealed by genomes of the marine picoeukaryotes Micromonas.</title>
        <authorList>
            <person name="Worden A.Z."/>
            <person name="Lee J.H."/>
            <person name="Mock T."/>
            <person name="Rouze P."/>
            <person name="Simmons M.P."/>
            <person name="Aerts A.L."/>
            <person name="Allen A.E."/>
            <person name="Cuvelier M.L."/>
            <person name="Derelle E."/>
            <person name="Everett M.V."/>
            <person name="Foulon E."/>
            <person name="Grimwood J."/>
            <person name="Gundlach H."/>
            <person name="Henrissat B."/>
            <person name="Napoli C."/>
            <person name="McDonald S.M."/>
            <person name="Parker M.S."/>
            <person name="Rombauts S."/>
            <person name="Salamov A."/>
            <person name="Von Dassow P."/>
            <person name="Badger J.H."/>
            <person name="Coutinho P.M."/>
            <person name="Demir E."/>
            <person name="Dubchak I."/>
            <person name="Gentemann C."/>
            <person name="Eikrem W."/>
            <person name="Gready J.E."/>
            <person name="John U."/>
            <person name="Lanier W."/>
            <person name="Lindquist E.A."/>
            <person name="Lucas S."/>
            <person name="Mayer K.F."/>
            <person name="Moreau H."/>
            <person name="Not F."/>
            <person name="Otillar R."/>
            <person name="Panaud O."/>
            <person name="Pangilinan J."/>
            <person name="Paulsen I."/>
            <person name="Piegu B."/>
            <person name="Poliakov A."/>
            <person name="Robbens S."/>
            <person name="Schmutz J."/>
            <person name="Toulza E."/>
            <person name="Wyss T."/>
            <person name="Zelensky A."/>
            <person name="Zhou K."/>
            <person name="Armbrust E.V."/>
            <person name="Bhattacharya D."/>
            <person name="Goodenough U.W."/>
            <person name="Van de Peer Y."/>
            <person name="Grigoriev I.V."/>
        </authorList>
    </citation>
    <scope>NUCLEOTIDE SEQUENCE [LARGE SCALE GENOMIC DNA]</scope>
    <source>
        <strain evidence="4 5">CCMP1545</strain>
    </source>
</reference>
<evidence type="ECO:0000256" key="3">
    <source>
        <dbReference type="ARBA" id="ARBA00022833"/>
    </source>
</evidence>
<dbReference type="AlphaFoldDB" id="C1MQT4"/>
<dbReference type="Pfam" id="PF05907">
    <property type="entry name" value="CXXC_Zn-b_euk"/>
    <property type="match status" value="1"/>
</dbReference>
<dbReference type="RefSeq" id="XP_003057812.1">
    <property type="nucleotide sequence ID" value="XM_003057766.1"/>
</dbReference>
<dbReference type="EMBL" id="GG663738">
    <property type="protein sequence ID" value="EEH57763.1"/>
    <property type="molecule type" value="Genomic_DNA"/>
</dbReference>
<organism evidence="5">
    <name type="scientific">Micromonas pusilla (strain CCMP1545)</name>
    <name type="common">Picoplanktonic green alga</name>
    <dbReference type="NCBI Taxonomy" id="564608"/>
    <lineage>
        <taxon>Eukaryota</taxon>
        <taxon>Viridiplantae</taxon>
        <taxon>Chlorophyta</taxon>
        <taxon>Mamiellophyceae</taxon>
        <taxon>Mamiellales</taxon>
        <taxon>Mamiellaceae</taxon>
        <taxon>Micromonas</taxon>
    </lineage>
</organism>
<keyword evidence="2" id="KW-0479">Metal-binding</keyword>
<dbReference type="OMA" id="GWFEYCE"/>
<dbReference type="GeneID" id="9683622"/>
<dbReference type="SUPFAM" id="SSF141678">
    <property type="entry name" value="MAL13P1.257-like"/>
    <property type="match status" value="1"/>
</dbReference>
<dbReference type="GO" id="GO:0008270">
    <property type="term" value="F:zinc ion binding"/>
    <property type="evidence" value="ECO:0007669"/>
    <property type="project" value="TreeGrafter"/>
</dbReference>
<evidence type="ECO:0000313" key="5">
    <source>
        <dbReference type="Proteomes" id="UP000001876"/>
    </source>
</evidence>
<name>C1MQT4_MICPC</name>
<proteinExistence type="inferred from homology"/>
<dbReference type="PANTHER" id="PTHR12857:SF0">
    <property type="entry name" value="CXXC MOTIF CONTAINING ZINC BINDING PROTEIN"/>
    <property type="match status" value="1"/>
</dbReference>
<comment type="similarity">
    <text evidence="1">Belongs to the UPF0587 family.</text>
</comment>
<evidence type="ECO:0000313" key="4">
    <source>
        <dbReference type="EMBL" id="EEH57763.1"/>
    </source>
</evidence>
<dbReference type="KEGG" id="mpp:MICPUCDRAFT_57404"/>
<protein>
    <submittedName>
        <fullName evidence="4">Predicted protein</fullName>
    </submittedName>
</protein>
<dbReference type="Proteomes" id="UP000001876">
    <property type="component" value="Unassembled WGS sequence"/>
</dbReference>
<evidence type="ECO:0000256" key="2">
    <source>
        <dbReference type="ARBA" id="ARBA00022723"/>
    </source>
</evidence>
<gene>
    <name evidence="4" type="ORF">MICPUCDRAFT_57404</name>
</gene>
<accession>C1MQT4</accession>
<sequence length="165" mass="18170">MVLLVLYVKAELENVASITFPSDIQYRFDVKDAQSDEAKQGVYLCADEVAEVDGGRGDANFAMRFPDCKKQCTVSFTPVKGVTRDTITAEDSGAFVPIMGFDCRGLELTKWTPTEGLVVTSAGNTKWEGVDLGADPDGWFEYCEKCGESVGITELEFEFRTHKAK</sequence>